<proteinExistence type="predicted"/>
<protein>
    <submittedName>
        <fullName evidence="1">Uncharacterized protein</fullName>
    </submittedName>
</protein>
<reference evidence="1" key="1">
    <citation type="submission" date="2014-11" db="EMBL/GenBank/DDBJ databases">
        <authorList>
            <person name="Amaro Gonzalez C."/>
        </authorList>
    </citation>
    <scope>NUCLEOTIDE SEQUENCE</scope>
</reference>
<name>A0A0E9VXV8_ANGAN</name>
<sequence length="21" mass="2500">MAWIESHIVLWLRGTAAIFRE</sequence>
<evidence type="ECO:0000313" key="1">
    <source>
        <dbReference type="EMBL" id="JAH82093.1"/>
    </source>
</evidence>
<dbReference type="EMBL" id="GBXM01026484">
    <property type="protein sequence ID" value="JAH82093.1"/>
    <property type="molecule type" value="Transcribed_RNA"/>
</dbReference>
<dbReference type="AlphaFoldDB" id="A0A0E9VXV8"/>
<reference evidence="1" key="2">
    <citation type="journal article" date="2015" name="Fish Shellfish Immunol.">
        <title>Early steps in the European eel (Anguilla anguilla)-Vibrio vulnificus interaction in the gills: Role of the RtxA13 toxin.</title>
        <authorList>
            <person name="Callol A."/>
            <person name="Pajuelo D."/>
            <person name="Ebbesson L."/>
            <person name="Teles M."/>
            <person name="MacKenzie S."/>
            <person name="Amaro C."/>
        </authorList>
    </citation>
    <scope>NUCLEOTIDE SEQUENCE</scope>
</reference>
<organism evidence="1">
    <name type="scientific">Anguilla anguilla</name>
    <name type="common">European freshwater eel</name>
    <name type="synonym">Muraena anguilla</name>
    <dbReference type="NCBI Taxonomy" id="7936"/>
    <lineage>
        <taxon>Eukaryota</taxon>
        <taxon>Metazoa</taxon>
        <taxon>Chordata</taxon>
        <taxon>Craniata</taxon>
        <taxon>Vertebrata</taxon>
        <taxon>Euteleostomi</taxon>
        <taxon>Actinopterygii</taxon>
        <taxon>Neopterygii</taxon>
        <taxon>Teleostei</taxon>
        <taxon>Anguilliformes</taxon>
        <taxon>Anguillidae</taxon>
        <taxon>Anguilla</taxon>
    </lineage>
</organism>
<accession>A0A0E9VXV8</accession>